<gene>
    <name evidence="2" type="ORF">KIN20_016185</name>
</gene>
<accession>A0AAD5QPK2</accession>
<name>A0AAD5QPK2_PARTN</name>
<feature type="region of interest" description="Disordered" evidence="1">
    <location>
        <begin position="78"/>
        <end position="109"/>
    </location>
</feature>
<evidence type="ECO:0000313" key="2">
    <source>
        <dbReference type="EMBL" id="KAJ1357912.1"/>
    </source>
</evidence>
<comment type="caution">
    <text evidence="2">The sequence shown here is derived from an EMBL/GenBank/DDBJ whole genome shotgun (WGS) entry which is preliminary data.</text>
</comment>
<protein>
    <submittedName>
        <fullName evidence="2">Uncharacterized protein</fullName>
    </submittedName>
</protein>
<organism evidence="2 3">
    <name type="scientific">Parelaphostrongylus tenuis</name>
    <name type="common">Meningeal worm</name>
    <dbReference type="NCBI Taxonomy" id="148309"/>
    <lineage>
        <taxon>Eukaryota</taxon>
        <taxon>Metazoa</taxon>
        <taxon>Ecdysozoa</taxon>
        <taxon>Nematoda</taxon>
        <taxon>Chromadorea</taxon>
        <taxon>Rhabditida</taxon>
        <taxon>Rhabditina</taxon>
        <taxon>Rhabditomorpha</taxon>
        <taxon>Strongyloidea</taxon>
        <taxon>Metastrongylidae</taxon>
        <taxon>Parelaphostrongylus</taxon>
    </lineage>
</organism>
<reference evidence="2" key="1">
    <citation type="submission" date="2021-06" db="EMBL/GenBank/DDBJ databases">
        <title>Parelaphostrongylus tenuis whole genome reference sequence.</title>
        <authorList>
            <person name="Garwood T.J."/>
            <person name="Larsen P.A."/>
            <person name="Fountain-Jones N.M."/>
            <person name="Garbe J.R."/>
            <person name="Macchietto M.G."/>
            <person name="Kania S.A."/>
            <person name="Gerhold R.W."/>
            <person name="Richards J.E."/>
            <person name="Wolf T.M."/>
        </authorList>
    </citation>
    <scope>NUCLEOTIDE SEQUENCE</scope>
    <source>
        <strain evidence="2">MNPRO001-30</strain>
        <tissue evidence="2">Meninges</tissue>
    </source>
</reference>
<sequence length="168" mass="19160">MIPKVTNEMMRLSSSDCCTKLSDAKIKFKLRSRTNLNDGFETNCCEKVKCKHREFGCNLEARKEHCCDAAKNDENILHASKVKTQPAHKYEQQGKQKGEKSQQADDHKAEDEFAKKGNIVCRSDQNVEGESGELDEAEERELMSVLNYDTVEMCRILRNMGFSVNFGK</sequence>
<dbReference type="AlphaFoldDB" id="A0AAD5QPK2"/>
<keyword evidence="3" id="KW-1185">Reference proteome</keyword>
<proteinExistence type="predicted"/>
<feature type="compositionally biased region" description="Basic and acidic residues" evidence="1">
    <location>
        <begin position="88"/>
        <end position="109"/>
    </location>
</feature>
<evidence type="ECO:0000256" key="1">
    <source>
        <dbReference type="SAM" id="MobiDB-lite"/>
    </source>
</evidence>
<dbReference type="EMBL" id="JAHQIW010003259">
    <property type="protein sequence ID" value="KAJ1357912.1"/>
    <property type="molecule type" value="Genomic_DNA"/>
</dbReference>
<dbReference type="Proteomes" id="UP001196413">
    <property type="component" value="Unassembled WGS sequence"/>
</dbReference>
<evidence type="ECO:0000313" key="3">
    <source>
        <dbReference type="Proteomes" id="UP001196413"/>
    </source>
</evidence>